<dbReference type="Proteomes" id="UP000275267">
    <property type="component" value="Unassembled WGS sequence"/>
</dbReference>
<organism evidence="3 4">
    <name type="scientific">Panicum miliaceum</name>
    <name type="common">Proso millet</name>
    <name type="synonym">Broomcorn millet</name>
    <dbReference type="NCBI Taxonomy" id="4540"/>
    <lineage>
        <taxon>Eukaryota</taxon>
        <taxon>Viridiplantae</taxon>
        <taxon>Streptophyta</taxon>
        <taxon>Embryophyta</taxon>
        <taxon>Tracheophyta</taxon>
        <taxon>Spermatophyta</taxon>
        <taxon>Magnoliopsida</taxon>
        <taxon>Liliopsida</taxon>
        <taxon>Poales</taxon>
        <taxon>Poaceae</taxon>
        <taxon>PACMAD clade</taxon>
        <taxon>Panicoideae</taxon>
        <taxon>Panicodae</taxon>
        <taxon>Paniceae</taxon>
        <taxon>Panicinae</taxon>
        <taxon>Panicum</taxon>
        <taxon>Panicum sect. Panicum</taxon>
    </lineage>
</organism>
<reference evidence="4" key="1">
    <citation type="journal article" date="2019" name="Nat. Commun.">
        <title>The genome of broomcorn millet.</title>
        <authorList>
            <person name="Zou C."/>
            <person name="Miki D."/>
            <person name="Li D."/>
            <person name="Tang Q."/>
            <person name="Xiao L."/>
            <person name="Rajput S."/>
            <person name="Deng P."/>
            <person name="Jia W."/>
            <person name="Huang R."/>
            <person name="Zhang M."/>
            <person name="Sun Y."/>
            <person name="Hu J."/>
            <person name="Fu X."/>
            <person name="Schnable P.S."/>
            <person name="Li F."/>
            <person name="Zhang H."/>
            <person name="Feng B."/>
            <person name="Zhu X."/>
            <person name="Liu R."/>
            <person name="Schnable J.C."/>
            <person name="Zhu J.-K."/>
            <person name="Zhang H."/>
        </authorList>
    </citation>
    <scope>NUCLEOTIDE SEQUENCE [LARGE SCALE GENOMIC DNA]</scope>
</reference>
<evidence type="ECO:0000256" key="1">
    <source>
        <dbReference type="SAM" id="Phobius"/>
    </source>
</evidence>
<sequence length="183" mass="19514">MAHDHHRPSGRQQASDHRVLDFGPSSVDAAGVARARRFVSPDTVLRVGDHSLVPRSAREVVTFLPFLLMGLVPPFSPFFVAVLEAYAVHLVHLTPNAILTLAIFAYACEMFFGVSPSMELFHHFFSLCQLSSVVPDVGAAAQPKIVGGCYFHTAGEAGRVDPLPGDGEVGGVGEAMDVHGGQP</sequence>
<protein>
    <recommendedName>
        <fullName evidence="2">Transposase (putative) gypsy type domain-containing protein</fullName>
    </recommendedName>
</protein>
<accession>A0A3L6RM79</accession>
<evidence type="ECO:0000259" key="2">
    <source>
        <dbReference type="Pfam" id="PF04195"/>
    </source>
</evidence>
<dbReference type="PANTHER" id="PTHR33026">
    <property type="entry name" value="OS06G0360600 PROTEIN"/>
    <property type="match status" value="1"/>
</dbReference>
<keyword evidence="4" id="KW-1185">Reference proteome</keyword>
<dbReference type="PANTHER" id="PTHR33026:SF7">
    <property type="entry name" value="OS03G0100275 PROTEIN"/>
    <property type="match status" value="1"/>
</dbReference>
<dbReference type="Pfam" id="PF04195">
    <property type="entry name" value="Transposase_28"/>
    <property type="match status" value="1"/>
</dbReference>
<keyword evidence="1" id="KW-1133">Transmembrane helix</keyword>
<comment type="caution">
    <text evidence="3">The sequence shown here is derived from an EMBL/GenBank/DDBJ whole genome shotgun (WGS) entry which is preliminary data.</text>
</comment>
<evidence type="ECO:0000313" key="4">
    <source>
        <dbReference type="Proteomes" id="UP000275267"/>
    </source>
</evidence>
<keyword evidence="1" id="KW-0812">Transmembrane</keyword>
<proteinExistence type="predicted"/>
<dbReference type="AlphaFoldDB" id="A0A3L6RM79"/>
<dbReference type="OrthoDB" id="618480at2759"/>
<dbReference type="EMBL" id="PQIB02000008">
    <property type="protein sequence ID" value="RLN05152.1"/>
    <property type="molecule type" value="Genomic_DNA"/>
</dbReference>
<feature type="transmembrane region" description="Helical" evidence="1">
    <location>
        <begin position="60"/>
        <end position="80"/>
    </location>
</feature>
<dbReference type="InterPro" id="IPR007321">
    <property type="entry name" value="Transposase_28"/>
</dbReference>
<gene>
    <name evidence="3" type="ORF">C2845_PM13G08980</name>
</gene>
<name>A0A3L6RM79_PANMI</name>
<evidence type="ECO:0000313" key="3">
    <source>
        <dbReference type="EMBL" id="RLN05152.1"/>
    </source>
</evidence>
<keyword evidence="1" id="KW-0472">Membrane</keyword>
<feature type="domain" description="Transposase (putative) gypsy type" evidence="2">
    <location>
        <begin position="61"/>
        <end position="129"/>
    </location>
</feature>
<feature type="transmembrane region" description="Helical" evidence="1">
    <location>
        <begin position="86"/>
        <end position="108"/>
    </location>
</feature>